<evidence type="ECO:0000313" key="3">
    <source>
        <dbReference type="EMBL" id="CAF1350536.1"/>
    </source>
</evidence>
<reference evidence="3" key="1">
    <citation type="submission" date="2021-02" db="EMBL/GenBank/DDBJ databases">
        <authorList>
            <person name="Nowell W R."/>
        </authorList>
    </citation>
    <scope>NUCLEOTIDE SEQUENCE</scope>
</reference>
<protein>
    <submittedName>
        <fullName evidence="3">Uncharacterized protein</fullName>
    </submittedName>
</protein>
<proteinExistence type="predicted"/>
<comment type="caution">
    <text evidence="3">The sequence shown here is derived from an EMBL/GenBank/DDBJ whole genome shotgun (WGS) entry which is preliminary data.</text>
</comment>
<dbReference type="EMBL" id="CAJOBA010035215">
    <property type="protein sequence ID" value="CAF4000550.1"/>
    <property type="molecule type" value="Genomic_DNA"/>
</dbReference>
<evidence type="ECO:0000256" key="1">
    <source>
        <dbReference type="SAM" id="MobiDB-lite"/>
    </source>
</evidence>
<dbReference type="Proteomes" id="UP000663829">
    <property type="component" value="Unassembled WGS sequence"/>
</dbReference>
<evidence type="ECO:0000313" key="5">
    <source>
        <dbReference type="EMBL" id="CAF4220361.1"/>
    </source>
</evidence>
<feature type="region of interest" description="Disordered" evidence="1">
    <location>
        <begin position="477"/>
        <end position="505"/>
    </location>
</feature>
<dbReference type="EMBL" id="CAJOBC010064219">
    <property type="protein sequence ID" value="CAF4220361.1"/>
    <property type="molecule type" value="Genomic_DNA"/>
</dbReference>
<organism evidence="3 6">
    <name type="scientific">Didymodactylos carnosus</name>
    <dbReference type="NCBI Taxonomy" id="1234261"/>
    <lineage>
        <taxon>Eukaryota</taxon>
        <taxon>Metazoa</taxon>
        <taxon>Spiralia</taxon>
        <taxon>Gnathifera</taxon>
        <taxon>Rotifera</taxon>
        <taxon>Eurotatoria</taxon>
        <taxon>Bdelloidea</taxon>
        <taxon>Philodinida</taxon>
        <taxon>Philodinidae</taxon>
        <taxon>Didymodactylos</taxon>
    </lineage>
</organism>
<dbReference type="AlphaFoldDB" id="A0A815HES2"/>
<feature type="compositionally biased region" description="Low complexity" evidence="1">
    <location>
        <begin position="481"/>
        <end position="505"/>
    </location>
</feature>
<dbReference type="Proteomes" id="UP000677228">
    <property type="component" value="Unassembled WGS sequence"/>
</dbReference>
<sequence length="520" mass="57571">MNVTMDLIRKDGSLSFGHLVTQVHTKSTINLDLSLSASYTLKTSEIFPIGPRLTLIGYSFSIASVAFGIDVGFEIEIPWSVQLDAIGSLTAGIQYKLDINITLSVDDQNKQAKDVQYNLEKIYHPVRADFQADLIIDVPLKSSLSVQALVFNIGITTGGYLTFENQFRFPPFSPIPSNEFNWNIEHPSLFHLSYPNDACVSKHFIEYHIKFGIRHTVLYLRIDILDQIPAFIKNFVSYFETPSFLDLGPCELVGGCLFEAPQNDFFQSLELFTNNVFSSDLQSSIYFSKSIIYDLSQSLQVSESRIYFNASYPYYDQSTNTELTVVSISILPSPTQDITDPDVSRLVQNLITQEMNQNSTLYSGIFTSSLVQQQTIQANIVNGLMTSFTSQVTTTNQNSTHELSSYPYTSSTPLSSARVTSSIKDSPLISNAILQQQMTNAGTSVAITASSPSQRNTSIQQKLLLSTASISAQHQPYTTVSSKGSSQSYASTSKSTNTTSSSNSSDIRDVLLFQKQPLTT</sequence>
<evidence type="ECO:0000313" key="4">
    <source>
        <dbReference type="EMBL" id="CAF4000550.1"/>
    </source>
</evidence>
<dbReference type="EMBL" id="CAJNOQ010014891">
    <property type="protein sequence ID" value="CAF1350536.1"/>
    <property type="molecule type" value="Genomic_DNA"/>
</dbReference>
<evidence type="ECO:0000313" key="6">
    <source>
        <dbReference type="Proteomes" id="UP000663829"/>
    </source>
</evidence>
<keyword evidence="6" id="KW-1185">Reference proteome</keyword>
<evidence type="ECO:0000313" key="2">
    <source>
        <dbReference type="EMBL" id="CAF1189475.1"/>
    </source>
</evidence>
<dbReference type="Proteomes" id="UP000682733">
    <property type="component" value="Unassembled WGS sequence"/>
</dbReference>
<name>A0A815HES2_9BILA</name>
<feature type="non-terminal residue" evidence="3">
    <location>
        <position position="1"/>
    </location>
</feature>
<dbReference type="EMBL" id="CAJNOK010013684">
    <property type="protein sequence ID" value="CAF1189475.1"/>
    <property type="molecule type" value="Genomic_DNA"/>
</dbReference>
<gene>
    <name evidence="3" type="ORF">GPM918_LOCUS30886</name>
    <name evidence="2" type="ORF">OVA965_LOCUS23464</name>
    <name evidence="5" type="ORF">SRO942_LOCUS31517</name>
    <name evidence="4" type="ORF">TMI583_LOCUS24184</name>
</gene>
<dbReference type="OrthoDB" id="10004420at2759"/>
<accession>A0A815HES2</accession>
<dbReference type="Proteomes" id="UP000681722">
    <property type="component" value="Unassembled WGS sequence"/>
</dbReference>